<dbReference type="Pfam" id="PF13404">
    <property type="entry name" value="HTH_AsnC-type"/>
    <property type="match status" value="1"/>
</dbReference>
<dbReference type="InterPro" id="IPR000485">
    <property type="entry name" value="AsnC-type_HTH_dom"/>
</dbReference>
<dbReference type="CDD" id="cd00090">
    <property type="entry name" value="HTH_ARSR"/>
    <property type="match status" value="1"/>
</dbReference>
<dbReference type="PATRIC" id="fig|1008153.3.peg.4032"/>
<gene>
    <name evidence="5" type="ORF">HAPAU_37840</name>
</gene>
<dbReference type="InterPro" id="IPR056526">
    <property type="entry name" value="TRASH_HVO_1752"/>
</dbReference>
<dbReference type="OrthoDB" id="33200at2157"/>
<comment type="caution">
    <text evidence="5">The sequence shown here is derived from an EMBL/GenBank/DDBJ whole genome shotgun (WGS) entry which is preliminary data.</text>
</comment>
<evidence type="ECO:0000256" key="2">
    <source>
        <dbReference type="ARBA" id="ARBA00023125"/>
    </source>
</evidence>
<dbReference type="Pfam" id="PF24273">
    <property type="entry name" value="TRASH_HVO_1752_C"/>
    <property type="match status" value="1"/>
</dbReference>
<name>A0A151A8Y9_9EURY</name>
<evidence type="ECO:0000259" key="4">
    <source>
        <dbReference type="PROSITE" id="PS50956"/>
    </source>
</evidence>
<sequence>MAELDSTDAVILELLLEDARRSFREIAEEVELSPPTVSNRVDRLRDLGVIRRFTVDVDRTKFADEDECLVVIDTRLAHAEDVFSQLQDVDGVEHVFYTVDSTVVVKAVLPPAELRSLLTDTLSDDQIKDYYVSSILGSSWQPQLGTDDLTIECTICGKPISGDGQKVEMDSGDLYHVCCSSCAEKIVEQYESLKQAADE</sequence>
<evidence type="ECO:0000256" key="3">
    <source>
        <dbReference type="ARBA" id="ARBA00023163"/>
    </source>
</evidence>
<dbReference type="PANTHER" id="PTHR43413">
    <property type="entry name" value="TRANSCRIPTIONAL REGULATOR, ASNC FAMILY"/>
    <property type="match status" value="1"/>
</dbReference>
<dbReference type="InterPro" id="IPR011991">
    <property type="entry name" value="ArsR-like_HTH"/>
</dbReference>
<keyword evidence="6" id="KW-1185">Reference proteome</keyword>
<keyword evidence="1" id="KW-0805">Transcription regulation</keyword>
<dbReference type="InterPro" id="IPR036388">
    <property type="entry name" value="WH-like_DNA-bd_sf"/>
</dbReference>
<dbReference type="InterPro" id="IPR036390">
    <property type="entry name" value="WH_DNA-bd_sf"/>
</dbReference>
<dbReference type="RefSeq" id="WP_084383882.1">
    <property type="nucleotide sequence ID" value="NZ_LTAZ01000016.1"/>
</dbReference>
<reference evidence="5 6" key="1">
    <citation type="submission" date="2016-02" db="EMBL/GenBank/DDBJ databases">
        <title>Genome sequence of Halalkalicoccus paucihalophilus DSM 24557.</title>
        <authorList>
            <person name="Poehlein A."/>
            <person name="Daniel R."/>
        </authorList>
    </citation>
    <scope>NUCLEOTIDE SEQUENCE [LARGE SCALE GENOMIC DNA]</scope>
    <source>
        <strain evidence="5 6">DSM 24557</strain>
    </source>
</reference>
<keyword evidence="3" id="KW-0804">Transcription</keyword>
<dbReference type="AlphaFoldDB" id="A0A151A8Y9"/>
<accession>A0A151A8Y9</accession>
<feature type="domain" description="HTH asnC-type" evidence="4">
    <location>
        <begin position="4"/>
        <end position="66"/>
    </location>
</feature>
<dbReference type="SUPFAM" id="SSF46785">
    <property type="entry name" value="Winged helix' DNA-binding domain"/>
    <property type="match status" value="1"/>
</dbReference>
<dbReference type="InterPro" id="IPR050684">
    <property type="entry name" value="HTH-Siroheme_Decarb"/>
</dbReference>
<dbReference type="Gene3D" id="1.10.10.10">
    <property type="entry name" value="Winged helix-like DNA-binding domain superfamily/Winged helix DNA-binding domain"/>
    <property type="match status" value="1"/>
</dbReference>
<evidence type="ECO:0000256" key="1">
    <source>
        <dbReference type="ARBA" id="ARBA00023015"/>
    </source>
</evidence>
<dbReference type="InterPro" id="IPR019888">
    <property type="entry name" value="Tscrpt_reg_AsnC-like"/>
</dbReference>
<organism evidence="5 6">
    <name type="scientific">Halalkalicoccus paucihalophilus</name>
    <dbReference type="NCBI Taxonomy" id="1008153"/>
    <lineage>
        <taxon>Archaea</taxon>
        <taxon>Methanobacteriati</taxon>
        <taxon>Methanobacteriota</taxon>
        <taxon>Stenosarchaea group</taxon>
        <taxon>Halobacteria</taxon>
        <taxon>Halobacteriales</taxon>
        <taxon>Halococcaceae</taxon>
        <taxon>Halalkalicoccus</taxon>
    </lineage>
</organism>
<dbReference type="EMBL" id="LTAZ01000016">
    <property type="protein sequence ID" value="KYH24141.1"/>
    <property type="molecule type" value="Genomic_DNA"/>
</dbReference>
<keyword evidence="2" id="KW-0238">DNA-binding</keyword>
<dbReference type="PROSITE" id="PS50956">
    <property type="entry name" value="HTH_ASNC_2"/>
    <property type="match status" value="1"/>
</dbReference>
<proteinExistence type="predicted"/>
<protein>
    <submittedName>
        <fullName evidence="5">Putative HTH-type transcriptional regulator</fullName>
    </submittedName>
</protein>
<dbReference type="SMART" id="SM00344">
    <property type="entry name" value="HTH_ASNC"/>
    <property type="match status" value="1"/>
</dbReference>
<dbReference type="PRINTS" id="PR00033">
    <property type="entry name" value="HTHASNC"/>
</dbReference>
<evidence type="ECO:0000313" key="6">
    <source>
        <dbReference type="Proteomes" id="UP000075321"/>
    </source>
</evidence>
<dbReference type="GO" id="GO:0043565">
    <property type="term" value="F:sequence-specific DNA binding"/>
    <property type="evidence" value="ECO:0007669"/>
    <property type="project" value="InterPro"/>
</dbReference>
<dbReference type="PANTHER" id="PTHR43413:SF4">
    <property type="entry name" value="HTH-TYPE TRANSCRIPTIONAL REGULATOR LYSM"/>
    <property type="match status" value="1"/>
</dbReference>
<evidence type="ECO:0000313" key="5">
    <source>
        <dbReference type="EMBL" id="KYH24141.1"/>
    </source>
</evidence>
<dbReference type="Proteomes" id="UP000075321">
    <property type="component" value="Unassembled WGS sequence"/>
</dbReference>